<dbReference type="PANTHER" id="PTHR35174:SF3">
    <property type="entry name" value="BLL7171 PROTEIN"/>
    <property type="match status" value="1"/>
</dbReference>
<evidence type="ECO:0000259" key="2">
    <source>
        <dbReference type="Pfam" id="PF03795"/>
    </source>
</evidence>
<evidence type="ECO:0000313" key="3">
    <source>
        <dbReference type="EMBL" id="MCA9383126.1"/>
    </source>
</evidence>
<gene>
    <name evidence="3" type="ORF">KC909_02060</name>
</gene>
<reference evidence="3" key="1">
    <citation type="submission" date="2020-04" db="EMBL/GenBank/DDBJ databases">
        <authorList>
            <person name="Zhang T."/>
        </authorList>
    </citation>
    <scope>NUCLEOTIDE SEQUENCE</scope>
    <source>
        <strain evidence="3">HKST-UBA14</strain>
    </source>
</reference>
<proteinExistence type="inferred from homology"/>
<dbReference type="PANTHER" id="PTHR35174">
    <property type="entry name" value="BLL7171 PROTEIN-RELATED"/>
    <property type="match status" value="1"/>
</dbReference>
<accession>A0A955RIQ0</accession>
<feature type="domain" description="YCII-related" evidence="2">
    <location>
        <begin position="15"/>
        <end position="114"/>
    </location>
</feature>
<evidence type="ECO:0000256" key="1">
    <source>
        <dbReference type="ARBA" id="ARBA00007689"/>
    </source>
</evidence>
<dbReference type="InterPro" id="IPR011008">
    <property type="entry name" value="Dimeric_a/b-barrel"/>
</dbReference>
<dbReference type="AlphaFoldDB" id="A0A955RIQ0"/>
<dbReference type="Gene3D" id="3.30.70.1060">
    <property type="entry name" value="Dimeric alpha+beta barrel"/>
    <property type="match status" value="1"/>
</dbReference>
<dbReference type="InterPro" id="IPR005545">
    <property type="entry name" value="YCII"/>
</dbReference>
<dbReference type="SUPFAM" id="SSF54909">
    <property type="entry name" value="Dimeric alpha+beta barrel"/>
    <property type="match status" value="1"/>
</dbReference>
<name>A0A955RIQ0_9BACT</name>
<comment type="caution">
    <text evidence="3">The sequence shown here is derived from an EMBL/GenBank/DDBJ whole genome shotgun (WGS) entry which is preliminary data.</text>
</comment>
<dbReference type="Proteomes" id="UP000783287">
    <property type="component" value="Unassembled WGS sequence"/>
</dbReference>
<dbReference type="EMBL" id="JAGQLK010000029">
    <property type="protein sequence ID" value="MCA9383126.1"/>
    <property type="molecule type" value="Genomic_DNA"/>
</dbReference>
<evidence type="ECO:0000313" key="4">
    <source>
        <dbReference type="Proteomes" id="UP000783287"/>
    </source>
</evidence>
<protein>
    <recommendedName>
        <fullName evidence="2">YCII-related domain-containing protein</fullName>
    </recommendedName>
</protein>
<reference evidence="3" key="2">
    <citation type="journal article" date="2021" name="Microbiome">
        <title>Successional dynamics and alternative stable states in a saline activated sludge microbial community over 9 years.</title>
        <authorList>
            <person name="Wang Y."/>
            <person name="Ye J."/>
            <person name="Ju F."/>
            <person name="Liu L."/>
            <person name="Boyd J.A."/>
            <person name="Deng Y."/>
            <person name="Parks D.H."/>
            <person name="Jiang X."/>
            <person name="Yin X."/>
            <person name="Woodcroft B.J."/>
            <person name="Tyson G.W."/>
            <person name="Hugenholtz P."/>
            <person name="Polz M.F."/>
            <person name="Zhang T."/>
        </authorList>
    </citation>
    <scope>NUCLEOTIDE SEQUENCE</scope>
    <source>
        <strain evidence="3">HKST-UBA14</strain>
    </source>
</reference>
<dbReference type="Pfam" id="PF03795">
    <property type="entry name" value="YCII"/>
    <property type="match status" value="1"/>
</dbReference>
<organism evidence="3 4">
    <name type="scientific">Candidatus Dojkabacteria bacterium</name>
    <dbReference type="NCBI Taxonomy" id="2099670"/>
    <lineage>
        <taxon>Bacteria</taxon>
        <taxon>Candidatus Dojkabacteria</taxon>
    </lineage>
</organism>
<comment type="similarity">
    <text evidence="1">Belongs to the YciI family.</text>
</comment>
<sequence>MKQFMILIMGTGEGMAALPEEERNAHMSKWYKWDQELVEKGIKISGEALKADSSKVISGKNKDIKDGFFSHDKDVVIGGYYLIKADDINSAVEIAKGCPTFELEGNVEVREVMVLEQE</sequence>